<evidence type="ECO:0000256" key="8">
    <source>
        <dbReference type="ARBA" id="ARBA00022741"/>
    </source>
</evidence>
<gene>
    <name evidence="20" type="ORF">JV46_17510</name>
</gene>
<comment type="subcellular location">
    <subcellularLocation>
        <location evidence="2">Cell membrane</location>
        <topology evidence="2">Multi-pass membrane protein</topology>
    </subcellularLocation>
</comment>
<evidence type="ECO:0000256" key="6">
    <source>
        <dbReference type="ARBA" id="ARBA00022679"/>
    </source>
</evidence>
<comment type="caution">
    <text evidence="20">The sequence shown here is derived from an EMBL/GenBank/DDBJ whole genome shotgun (WGS) entry which is preliminary data.</text>
</comment>
<feature type="modified residue" description="4-aspartylphosphate" evidence="14">
    <location>
        <position position="479"/>
    </location>
</feature>
<dbReference type="CDD" id="cd00082">
    <property type="entry name" value="HisKA"/>
    <property type="match status" value="1"/>
</dbReference>
<dbReference type="InterPro" id="IPR011006">
    <property type="entry name" value="CheY-like_superfamily"/>
</dbReference>
<evidence type="ECO:0000259" key="19">
    <source>
        <dbReference type="PROSITE" id="PS50885"/>
    </source>
</evidence>
<dbReference type="SUPFAM" id="SSF47226">
    <property type="entry name" value="Histidine-containing phosphotransfer domain, HPT domain"/>
    <property type="match status" value="1"/>
</dbReference>
<sequence length="659" mass="72268">MHLQAQRFVGIGETTLQHFIETVDPVVVPISEDEEINGEGAFDTIDPQSGLGSVRVALTRFDIEKLNDQIVTNTLLIVIIALLLASTLLWLVSRYITRPIDRITHLVKRAESGELDERVEEISSGELGELEAGINAMMGSLEAHKIELVEQVEAATEELYIRNAELERARQVALKASRAKSEFLAHMSHEIRTPMNGIIGFLGLLDKTPLDEDQSAQVGIIRRSAHDLLDVINQILDFSKLESGKIEIQSEPVSLNQVLDSVCEIVRPMADEKHLGLNVDVTSKVPDVLITDQLRLRQVLSNLVSNAVKYTEEGEVSIHADAAPLAGEMVELHVAISDTGIGIDTNEIPHLFEAFTQADIASRQFYQGTGLGLAIVRRLLDAMNGEIDVTSAVGEGSLFEITLVLESGKAEQEVEISEEPVVQHRMANVRVLVVDDNKVNRYFLERLLSSYEALVTTAEDGVMATRAARQKQFDIVLMDIHMPRMNGIEASHHIRAIPGYENVPIFALSADAVSRDDVSTATSVFDEYLTKPIDEALLCKAMQSALQSTEPRTADTEEMIGGKPAALVNELQKLFCNDLIQQVSWIADALGNEAWEDARSQLHYLKGAAGVCGADGVYETICSLQDAVKSSDKKGMRKGISGLYEEAEILCADILGNAD</sequence>
<evidence type="ECO:0000256" key="15">
    <source>
        <dbReference type="SAM" id="Coils"/>
    </source>
</evidence>
<dbReference type="SUPFAM" id="SSF52172">
    <property type="entry name" value="CheY-like"/>
    <property type="match status" value="1"/>
</dbReference>
<dbReference type="FunFam" id="1.10.287.130:FF:000004">
    <property type="entry name" value="Ethylene receptor 1"/>
    <property type="match status" value="1"/>
</dbReference>
<dbReference type="SMART" id="SM00448">
    <property type="entry name" value="REC"/>
    <property type="match status" value="1"/>
</dbReference>
<dbReference type="eggNOG" id="COG4251">
    <property type="taxonomic scope" value="Bacteria"/>
</dbReference>
<comment type="catalytic activity">
    <reaction evidence="1">
        <text>ATP + protein L-histidine = ADP + protein N-phospho-L-histidine.</text>
        <dbReference type="EC" id="2.7.13.3"/>
    </reaction>
</comment>
<reference evidence="20 21" key="1">
    <citation type="journal article" date="2014" name="BMC Genomics">
        <title>The genome of the intracellular bacterium of the coastal bivalve, Solemya velum: a blueprint for thriving in and out of symbiosis.</title>
        <authorList>
            <person name="Dmytrenko O."/>
            <person name="Russell S.L."/>
            <person name="Loo W.T."/>
            <person name="Fontanez K.M."/>
            <person name="Liao L."/>
            <person name="Roeselers G."/>
            <person name="Sharma R."/>
            <person name="Stewart F.J."/>
            <person name="Newton I.L."/>
            <person name="Woyke T."/>
            <person name="Wu D."/>
            <person name="Lang J.M."/>
            <person name="Eisen J.A."/>
            <person name="Cavanaugh C.M."/>
        </authorList>
    </citation>
    <scope>NUCLEOTIDE SEQUENCE [LARGE SCALE GENOMIC DNA]</scope>
    <source>
        <strain evidence="20 21">WH</strain>
    </source>
</reference>
<keyword evidence="8" id="KW-0547">Nucleotide-binding</keyword>
<evidence type="ECO:0000256" key="9">
    <source>
        <dbReference type="ARBA" id="ARBA00022777"/>
    </source>
</evidence>
<evidence type="ECO:0000256" key="5">
    <source>
        <dbReference type="ARBA" id="ARBA00022553"/>
    </source>
</evidence>
<dbReference type="InterPro" id="IPR003594">
    <property type="entry name" value="HATPase_dom"/>
</dbReference>
<dbReference type="OrthoDB" id="9792854at2"/>
<evidence type="ECO:0000256" key="11">
    <source>
        <dbReference type="ARBA" id="ARBA00022989"/>
    </source>
</evidence>
<evidence type="ECO:0000256" key="1">
    <source>
        <dbReference type="ARBA" id="ARBA00000085"/>
    </source>
</evidence>
<evidence type="ECO:0000256" key="10">
    <source>
        <dbReference type="ARBA" id="ARBA00022840"/>
    </source>
</evidence>
<dbReference type="Pfam" id="PF00512">
    <property type="entry name" value="HisKA"/>
    <property type="match status" value="1"/>
</dbReference>
<dbReference type="Pfam" id="PF02518">
    <property type="entry name" value="HATPase_c"/>
    <property type="match status" value="1"/>
</dbReference>
<evidence type="ECO:0000256" key="16">
    <source>
        <dbReference type="SAM" id="Phobius"/>
    </source>
</evidence>
<keyword evidence="7 16" id="KW-0812">Transmembrane</keyword>
<keyword evidence="6 20" id="KW-0808">Transferase</keyword>
<evidence type="ECO:0000256" key="7">
    <source>
        <dbReference type="ARBA" id="ARBA00022692"/>
    </source>
</evidence>
<dbReference type="SUPFAM" id="SSF158472">
    <property type="entry name" value="HAMP domain-like"/>
    <property type="match status" value="1"/>
</dbReference>
<dbReference type="Pfam" id="PF00672">
    <property type="entry name" value="HAMP"/>
    <property type="match status" value="1"/>
</dbReference>
<dbReference type="InterPro" id="IPR005467">
    <property type="entry name" value="His_kinase_dom"/>
</dbReference>
<dbReference type="CDD" id="cd06225">
    <property type="entry name" value="HAMP"/>
    <property type="match status" value="1"/>
</dbReference>
<keyword evidence="21" id="KW-1185">Reference proteome</keyword>
<evidence type="ECO:0000256" key="13">
    <source>
        <dbReference type="ARBA" id="ARBA00023136"/>
    </source>
</evidence>
<dbReference type="CDD" id="cd16922">
    <property type="entry name" value="HATPase_EvgS-ArcB-TorS-like"/>
    <property type="match status" value="1"/>
</dbReference>
<dbReference type="SMART" id="SM00387">
    <property type="entry name" value="HATPase_c"/>
    <property type="match status" value="1"/>
</dbReference>
<keyword evidence="10" id="KW-0067">ATP-binding</keyword>
<dbReference type="InterPro" id="IPR001789">
    <property type="entry name" value="Sig_transdc_resp-reg_receiver"/>
</dbReference>
<dbReference type="GO" id="GO:0005524">
    <property type="term" value="F:ATP binding"/>
    <property type="evidence" value="ECO:0007669"/>
    <property type="project" value="UniProtKB-KW"/>
</dbReference>
<name>A0A0B0H8M9_SOVGS</name>
<feature type="transmembrane region" description="Helical" evidence="16">
    <location>
        <begin position="70"/>
        <end position="92"/>
    </location>
</feature>
<keyword evidence="5 14" id="KW-0597">Phosphoprotein</keyword>
<keyword evidence="4" id="KW-1003">Cell membrane</keyword>
<feature type="domain" description="Histidine kinase" evidence="17">
    <location>
        <begin position="186"/>
        <end position="407"/>
    </location>
</feature>
<dbReference type="GO" id="GO:0000155">
    <property type="term" value="F:phosphorelay sensor kinase activity"/>
    <property type="evidence" value="ECO:0007669"/>
    <property type="project" value="InterPro"/>
</dbReference>
<dbReference type="FunFam" id="3.30.565.10:FF:000010">
    <property type="entry name" value="Sensor histidine kinase RcsC"/>
    <property type="match status" value="1"/>
</dbReference>
<evidence type="ECO:0000259" key="17">
    <source>
        <dbReference type="PROSITE" id="PS50109"/>
    </source>
</evidence>
<evidence type="ECO:0000256" key="4">
    <source>
        <dbReference type="ARBA" id="ARBA00022475"/>
    </source>
</evidence>
<dbReference type="PROSITE" id="PS50885">
    <property type="entry name" value="HAMP"/>
    <property type="match status" value="1"/>
</dbReference>
<dbReference type="SMART" id="SM00388">
    <property type="entry name" value="HisKA"/>
    <property type="match status" value="1"/>
</dbReference>
<dbReference type="InterPro" id="IPR003660">
    <property type="entry name" value="HAMP_dom"/>
</dbReference>
<evidence type="ECO:0000256" key="14">
    <source>
        <dbReference type="PROSITE-ProRule" id="PRU00169"/>
    </source>
</evidence>
<evidence type="ECO:0000256" key="3">
    <source>
        <dbReference type="ARBA" id="ARBA00012438"/>
    </source>
</evidence>
<dbReference type="Gene3D" id="3.40.50.2300">
    <property type="match status" value="1"/>
</dbReference>
<dbReference type="EMBL" id="JRAA01000001">
    <property type="protein sequence ID" value="KHF26533.1"/>
    <property type="molecule type" value="Genomic_DNA"/>
</dbReference>
<feature type="domain" description="HAMP" evidence="19">
    <location>
        <begin position="94"/>
        <end position="146"/>
    </location>
</feature>
<dbReference type="STRING" id="2340.JV46_17510"/>
<dbReference type="GO" id="GO:0005886">
    <property type="term" value="C:plasma membrane"/>
    <property type="evidence" value="ECO:0007669"/>
    <property type="project" value="UniProtKB-SubCell"/>
</dbReference>
<keyword evidence="15" id="KW-0175">Coiled coil</keyword>
<evidence type="ECO:0000256" key="12">
    <source>
        <dbReference type="ARBA" id="ARBA00023012"/>
    </source>
</evidence>
<dbReference type="Proteomes" id="UP000030856">
    <property type="component" value="Unassembled WGS sequence"/>
</dbReference>
<evidence type="ECO:0000256" key="2">
    <source>
        <dbReference type="ARBA" id="ARBA00004651"/>
    </source>
</evidence>
<dbReference type="PROSITE" id="PS50110">
    <property type="entry name" value="RESPONSE_REGULATORY"/>
    <property type="match status" value="1"/>
</dbReference>
<dbReference type="AlphaFoldDB" id="A0A0B0H8M9"/>
<dbReference type="CDD" id="cd17546">
    <property type="entry name" value="REC_hyHK_CKI1_RcsC-like"/>
    <property type="match status" value="1"/>
</dbReference>
<dbReference type="PRINTS" id="PR00344">
    <property type="entry name" value="BCTRLSENSOR"/>
</dbReference>
<dbReference type="PANTHER" id="PTHR45339">
    <property type="entry name" value="HYBRID SIGNAL TRANSDUCTION HISTIDINE KINASE J"/>
    <property type="match status" value="1"/>
</dbReference>
<evidence type="ECO:0000259" key="18">
    <source>
        <dbReference type="PROSITE" id="PS50110"/>
    </source>
</evidence>
<dbReference type="InterPro" id="IPR004358">
    <property type="entry name" value="Sig_transdc_His_kin-like_C"/>
</dbReference>
<dbReference type="PROSITE" id="PS50109">
    <property type="entry name" value="HIS_KIN"/>
    <property type="match status" value="1"/>
</dbReference>
<dbReference type="PANTHER" id="PTHR45339:SF1">
    <property type="entry name" value="HYBRID SIGNAL TRANSDUCTION HISTIDINE KINASE J"/>
    <property type="match status" value="1"/>
</dbReference>
<dbReference type="Gene3D" id="1.20.120.160">
    <property type="entry name" value="HPT domain"/>
    <property type="match status" value="1"/>
</dbReference>
<feature type="coiled-coil region" evidence="15">
    <location>
        <begin position="138"/>
        <end position="169"/>
    </location>
</feature>
<dbReference type="RefSeq" id="WP_043116314.1">
    <property type="nucleotide sequence ID" value="NZ_JRAA01000001.1"/>
</dbReference>
<evidence type="ECO:0000313" key="20">
    <source>
        <dbReference type="EMBL" id="KHF26533.1"/>
    </source>
</evidence>
<dbReference type="InterPro" id="IPR036097">
    <property type="entry name" value="HisK_dim/P_sf"/>
</dbReference>
<keyword evidence="13 16" id="KW-0472">Membrane</keyword>
<dbReference type="InterPro" id="IPR036641">
    <property type="entry name" value="HPT_dom_sf"/>
</dbReference>
<dbReference type="SMART" id="SM00304">
    <property type="entry name" value="HAMP"/>
    <property type="match status" value="1"/>
</dbReference>
<proteinExistence type="predicted"/>
<dbReference type="EC" id="2.7.13.3" evidence="3"/>
<keyword evidence="9 20" id="KW-0418">Kinase</keyword>
<dbReference type="InterPro" id="IPR036890">
    <property type="entry name" value="HATPase_C_sf"/>
</dbReference>
<keyword evidence="12" id="KW-0902">Two-component regulatory system</keyword>
<keyword evidence="11 16" id="KW-1133">Transmembrane helix</keyword>
<dbReference type="SUPFAM" id="SSF47384">
    <property type="entry name" value="Homodimeric domain of signal transducing histidine kinase"/>
    <property type="match status" value="1"/>
</dbReference>
<organism evidence="20 21">
    <name type="scientific">Solemya velum gill symbiont</name>
    <dbReference type="NCBI Taxonomy" id="2340"/>
    <lineage>
        <taxon>Bacteria</taxon>
        <taxon>Pseudomonadati</taxon>
        <taxon>Pseudomonadota</taxon>
        <taxon>Gammaproteobacteria</taxon>
        <taxon>sulfur-oxidizing symbionts</taxon>
    </lineage>
</organism>
<dbReference type="Pfam" id="PF00072">
    <property type="entry name" value="Response_reg"/>
    <property type="match status" value="1"/>
</dbReference>
<protein>
    <recommendedName>
        <fullName evidence="3">histidine kinase</fullName>
        <ecNumber evidence="3">2.7.13.3</ecNumber>
    </recommendedName>
</protein>
<evidence type="ECO:0000313" key="21">
    <source>
        <dbReference type="Proteomes" id="UP000030856"/>
    </source>
</evidence>
<feature type="domain" description="Response regulatory" evidence="18">
    <location>
        <begin position="430"/>
        <end position="546"/>
    </location>
</feature>
<dbReference type="Gene3D" id="1.10.287.130">
    <property type="match status" value="1"/>
</dbReference>
<dbReference type="InterPro" id="IPR003661">
    <property type="entry name" value="HisK_dim/P_dom"/>
</dbReference>
<dbReference type="Gene3D" id="3.30.565.10">
    <property type="entry name" value="Histidine kinase-like ATPase, C-terminal domain"/>
    <property type="match status" value="1"/>
</dbReference>
<dbReference type="Gene3D" id="6.10.340.10">
    <property type="match status" value="1"/>
</dbReference>
<accession>A0A0B0H8M9</accession>
<dbReference type="SUPFAM" id="SSF55874">
    <property type="entry name" value="ATPase domain of HSP90 chaperone/DNA topoisomerase II/histidine kinase"/>
    <property type="match status" value="1"/>
</dbReference>